<name>A0A9P1C530_9DINO</name>
<accession>A0A9P1C530</accession>
<sequence length="289" mass="32781">MHSKLKTLARAGRDGLQKAYNQCRTHEEKRAFFYDKYLLDPEVSEKTVLKKDTQESVVTEDNIDDWFTAEQVAKFKGIEPGVENFKELVRASVKDLPERDYEDENLAALGLKQYHYQTTKTKTQTLKRKGLELQEQVGEVSTEDFTDMRAAMNPSTGQRMIGSSSSKQQKQIGDRESSLQKATELNLEVNWTQAYKDNQKKCKSSLGSMAAELHNCDTLLGKIAALPDASEMKPFLQKQVQAQKQCLEDEAEAEEKQDGLSALANNMATFLKAWKKELSAHKNFLEQEA</sequence>
<feature type="region of interest" description="Disordered" evidence="1">
    <location>
        <begin position="154"/>
        <end position="177"/>
    </location>
</feature>
<reference evidence="4" key="2">
    <citation type="submission" date="2024-04" db="EMBL/GenBank/DDBJ databases">
        <authorList>
            <person name="Chen Y."/>
            <person name="Shah S."/>
            <person name="Dougan E. K."/>
            <person name="Thang M."/>
            <person name="Chan C."/>
        </authorList>
    </citation>
    <scope>NUCLEOTIDE SEQUENCE [LARGE SCALE GENOMIC DNA]</scope>
</reference>
<dbReference type="OrthoDB" id="461941at2759"/>
<dbReference type="Proteomes" id="UP001152797">
    <property type="component" value="Unassembled WGS sequence"/>
</dbReference>
<dbReference type="EMBL" id="CAMXCT010000964">
    <property type="protein sequence ID" value="CAI3985171.1"/>
    <property type="molecule type" value="Genomic_DNA"/>
</dbReference>
<keyword evidence="5" id="KW-1185">Reference proteome</keyword>
<dbReference type="EMBL" id="CAMXCT020000870">
    <property type="protein sequence ID" value="CAL1137600.1"/>
    <property type="molecule type" value="Genomic_DNA"/>
</dbReference>
<proteinExistence type="predicted"/>
<dbReference type="AlphaFoldDB" id="A0A9P1C530"/>
<gene>
    <name evidence="2" type="ORF">C1SCF055_LOCUS11772</name>
    <name evidence="3" type="ORF">C1SCF055_LOCUS12647</name>
</gene>
<organism evidence="3">
    <name type="scientific">Cladocopium goreaui</name>
    <dbReference type="NCBI Taxonomy" id="2562237"/>
    <lineage>
        <taxon>Eukaryota</taxon>
        <taxon>Sar</taxon>
        <taxon>Alveolata</taxon>
        <taxon>Dinophyceae</taxon>
        <taxon>Suessiales</taxon>
        <taxon>Symbiodiniaceae</taxon>
        <taxon>Cladocopium</taxon>
    </lineage>
</organism>
<evidence type="ECO:0000313" key="4">
    <source>
        <dbReference type="EMBL" id="CAL1137600.1"/>
    </source>
</evidence>
<dbReference type="EMBL" id="CAMXCT020000964">
    <property type="protein sequence ID" value="CAL1138546.1"/>
    <property type="molecule type" value="Genomic_DNA"/>
</dbReference>
<evidence type="ECO:0000256" key="1">
    <source>
        <dbReference type="SAM" id="MobiDB-lite"/>
    </source>
</evidence>
<evidence type="ECO:0000313" key="3">
    <source>
        <dbReference type="EMBL" id="CAI3985171.1"/>
    </source>
</evidence>
<dbReference type="EMBL" id="CAMXCT030000964">
    <property type="protein sequence ID" value="CAL4772483.1"/>
    <property type="molecule type" value="Genomic_DNA"/>
</dbReference>
<comment type="caution">
    <text evidence="3">The sequence shown here is derived from an EMBL/GenBank/DDBJ whole genome shotgun (WGS) entry which is preliminary data.</text>
</comment>
<protein>
    <submittedName>
        <fullName evidence="3">Uncharacterized protein</fullName>
    </submittedName>
</protein>
<evidence type="ECO:0000313" key="2">
    <source>
        <dbReference type="EMBL" id="CAI3984225.1"/>
    </source>
</evidence>
<evidence type="ECO:0000313" key="5">
    <source>
        <dbReference type="Proteomes" id="UP001152797"/>
    </source>
</evidence>
<reference evidence="3" key="1">
    <citation type="submission" date="2022-10" db="EMBL/GenBank/DDBJ databases">
        <authorList>
            <person name="Chen Y."/>
            <person name="Dougan E. K."/>
            <person name="Chan C."/>
            <person name="Rhodes N."/>
            <person name="Thang M."/>
        </authorList>
    </citation>
    <scope>NUCLEOTIDE SEQUENCE</scope>
</reference>
<dbReference type="EMBL" id="CAMXCT010000870">
    <property type="protein sequence ID" value="CAI3984225.1"/>
    <property type="molecule type" value="Genomic_DNA"/>
</dbReference>
<dbReference type="EMBL" id="CAMXCT030000870">
    <property type="protein sequence ID" value="CAL4771537.1"/>
    <property type="molecule type" value="Genomic_DNA"/>
</dbReference>